<evidence type="ECO:0008006" key="4">
    <source>
        <dbReference type="Google" id="ProtNLM"/>
    </source>
</evidence>
<protein>
    <recommendedName>
        <fullName evidence="4">DUF4136 domain-containing protein</fullName>
    </recommendedName>
</protein>
<feature type="signal peptide" evidence="1">
    <location>
        <begin position="1"/>
        <end position="22"/>
    </location>
</feature>
<keyword evidence="3" id="KW-1185">Reference proteome</keyword>
<gene>
    <name evidence="2" type="ORF">ASU33_01580</name>
</gene>
<organism evidence="2 3">
    <name type="scientific">Solirubrum puertoriconensis</name>
    <dbReference type="NCBI Taxonomy" id="1751427"/>
    <lineage>
        <taxon>Bacteria</taxon>
        <taxon>Pseudomonadati</taxon>
        <taxon>Bacteroidota</taxon>
        <taxon>Cytophagia</taxon>
        <taxon>Cytophagales</taxon>
    </lineage>
</organism>
<accession>A0A9X0HHQ1</accession>
<evidence type="ECO:0000313" key="3">
    <source>
        <dbReference type="Proteomes" id="UP000054223"/>
    </source>
</evidence>
<reference evidence="2 3" key="1">
    <citation type="submission" date="2015-11" db="EMBL/GenBank/DDBJ databases">
        <title>Solirubrum puertoriconensis gen. nov. an environmental bacteria isolated in Puerto Rico.</title>
        <authorList>
            <person name="Cuebas-Irizarry M.F."/>
            <person name="Montalvo-Rodriguez R."/>
        </authorList>
    </citation>
    <scope>NUCLEOTIDE SEQUENCE [LARGE SCALE GENOMIC DNA]</scope>
    <source>
        <strain evidence="2 3">MC1A</strain>
    </source>
</reference>
<proteinExistence type="predicted"/>
<dbReference type="EMBL" id="LNAL01000008">
    <property type="protein sequence ID" value="KUG06084.1"/>
    <property type="molecule type" value="Genomic_DNA"/>
</dbReference>
<dbReference type="Proteomes" id="UP000054223">
    <property type="component" value="Unassembled WGS sequence"/>
</dbReference>
<comment type="caution">
    <text evidence="2">The sequence shown here is derived from an EMBL/GenBank/DDBJ whole genome shotgun (WGS) entry which is preliminary data.</text>
</comment>
<dbReference type="AlphaFoldDB" id="A0A9X0HHQ1"/>
<evidence type="ECO:0000256" key="1">
    <source>
        <dbReference type="SAM" id="SignalP"/>
    </source>
</evidence>
<keyword evidence="1" id="KW-0732">Signal</keyword>
<dbReference type="PROSITE" id="PS51257">
    <property type="entry name" value="PROKAR_LIPOPROTEIN"/>
    <property type="match status" value="1"/>
</dbReference>
<sequence>MRLRLVYLLLLLAPALLGSCGADPSPAPYLDFLSEGSLLTNTRATTPGDTFRTRVFAEARDTSRSPKLRRFTIGVQYSLRLDNQSARVEESERLYLDTLVSGRRNSFLFTNRLKTVDISGRETWTYSVEDADGQTTRRRYVLSVRQSDSLLTWLSYSAQLEPSVRRTSISALATSRGLALPAHAADAAGFQELIDLVYVPNGAGPTLASPTATVAETAPNLKVRGWGTRRNTGLQLTALTPTGFNQINSDVAISAAVTAAGNRVSALRVQKDQVLAFRTADNKDGLLLVREVGTVSPIVLVVDVKVIR</sequence>
<evidence type="ECO:0000313" key="2">
    <source>
        <dbReference type="EMBL" id="KUG06084.1"/>
    </source>
</evidence>
<name>A0A9X0HHQ1_SOLP1</name>
<feature type="chain" id="PRO_5040869871" description="DUF4136 domain-containing protein" evidence="1">
    <location>
        <begin position="23"/>
        <end position="308"/>
    </location>
</feature>